<dbReference type="InterPro" id="IPR050360">
    <property type="entry name" value="MFS_Sugar_Transporters"/>
</dbReference>
<feature type="transmembrane region" description="Helical" evidence="9">
    <location>
        <begin position="413"/>
        <end position="434"/>
    </location>
</feature>
<dbReference type="AlphaFoldDB" id="A0A1V6S7L8"/>
<evidence type="ECO:0000256" key="4">
    <source>
        <dbReference type="ARBA" id="ARBA00022597"/>
    </source>
</evidence>
<evidence type="ECO:0000256" key="1">
    <source>
        <dbReference type="ARBA" id="ARBA00004141"/>
    </source>
</evidence>
<dbReference type="Proteomes" id="UP000191342">
    <property type="component" value="Unassembled WGS sequence"/>
</dbReference>
<feature type="transmembrane region" description="Helical" evidence="9">
    <location>
        <begin position="508"/>
        <end position="526"/>
    </location>
</feature>
<feature type="transmembrane region" description="Helical" evidence="9">
    <location>
        <begin position="197"/>
        <end position="223"/>
    </location>
</feature>
<accession>A0A1V6S7L8</accession>
<dbReference type="PROSITE" id="PS50850">
    <property type="entry name" value="MFS"/>
    <property type="match status" value="1"/>
</dbReference>
<feature type="transmembrane region" description="Helical" evidence="9">
    <location>
        <begin position="469"/>
        <end position="496"/>
    </location>
</feature>
<feature type="transmembrane region" description="Helical" evidence="9">
    <location>
        <begin position="161"/>
        <end position="185"/>
    </location>
</feature>
<feature type="domain" description="Major facilitator superfamily (MFS) profile" evidence="10">
    <location>
        <begin position="114"/>
        <end position="565"/>
    </location>
</feature>
<dbReference type="InterPro" id="IPR005829">
    <property type="entry name" value="Sugar_transporter_CS"/>
</dbReference>
<dbReference type="PANTHER" id="PTHR48022:SF49">
    <property type="entry name" value="SUGAR TRANSPORTER, PUTATIVE (AFU_ORTHOLOGUE AFUA_8G01340)-RELATED"/>
    <property type="match status" value="1"/>
</dbReference>
<dbReference type="GO" id="GO:0016020">
    <property type="term" value="C:membrane"/>
    <property type="evidence" value="ECO:0007669"/>
    <property type="project" value="UniProtKB-SubCell"/>
</dbReference>
<comment type="subcellular location">
    <subcellularLocation>
        <location evidence="1">Membrane</location>
        <topology evidence="1">Multi-pass membrane protein</topology>
    </subcellularLocation>
</comment>
<reference evidence="12" key="1">
    <citation type="journal article" date="2017" name="Nat. Microbiol.">
        <title>Global analysis of biosynthetic gene clusters reveals vast potential of secondary metabolite production in Penicillium species.</title>
        <authorList>
            <person name="Nielsen J.C."/>
            <person name="Grijseels S."/>
            <person name="Prigent S."/>
            <person name="Ji B."/>
            <person name="Dainat J."/>
            <person name="Nielsen K.F."/>
            <person name="Frisvad J.C."/>
            <person name="Workman M."/>
            <person name="Nielsen J."/>
        </authorList>
    </citation>
    <scope>NUCLEOTIDE SEQUENCE [LARGE SCALE GENOMIC DNA]</scope>
    <source>
        <strain evidence="12">IBT 14082</strain>
    </source>
</reference>
<evidence type="ECO:0000256" key="2">
    <source>
        <dbReference type="ARBA" id="ARBA00010992"/>
    </source>
</evidence>
<comment type="similarity">
    <text evidence="2 8">Belongs to the major facilitator superfamily. Sugar transporter (TC 2.A.1.1) family.</text>
</comment>
<evidence type="ECO:0000259" key="10">
    <source>
        <dbReference type="PROSITE" id="PS50850"/>
    </source>
</evidence>
<dbReference type="SUPFAM" id="SSF103473">
    <property type="entry name" value="MFS general substrate transporter"/>
    <property type="match status" value="1"/>
</dbReference>
<feature type="transmembrane region" description="Helical" evidence="9">
    <location>
        <begin position="379"/>
        <end position="401"/>
    </location>
</feature>
<evidence type="ECO:0000256" key="5">
    <source>
        <dbReference type="ARBA" id="ARBA00022692"/>
    </source>
</evidence>
<keyword evidence="5 9" id="KW-0812">Transmembrane</keyword>
<dbReference type="EMBL" id="MLQL01000097">
    <property type="protein sequence ID" value="OQE10052.1"/>
    <property type="molecule type" value="Genomic_DNA"/>
</dbReference>
<feature type="transmembrane region" description="Helical" evidence="9">
    <location>
        <begin position="263"/>
        <end position="282"/>
    </location>
</feature>
<dbReference type="PROSITE" id="PS00217">
    <property type="entry name" value="SUGAR_TRANSPORT_2"/>
    <property type="match status" value="1"/>
</dbReference>
<dbReference type="OrthoDB" id="6612291at2759"/>
<keyword evidence="7 9" id="KW-0472">Membrane</keyword>
<evidence type="ECO:0000256" key="8">
    <source>
        <dbReference type="RuleBase" id="RU003346"/>
    </source>
</evidence>
<feature type="transmembrane region" description="Helical" evidence="9">
    <location>
        <begin position="441"/>
        <end position="463"/>
    </location>
</feature>
<dbReference type="NCBIfam" id="TIGR00879">
    <property type="entry name" value="SP"/>
    <property type="match status" value="1"/>
</dbReference>
<gene>
    <name evidence="11" type="ORF">PENFLA_c097G00921</name>
</gene>
<evidence type="ECO:0000256" key="3">
    <source>
        <dbReference type="ARBA" id="ARBA00022448"/>
    </source>
</evidence>
<evidence type="ECO:0000313" key="12">
    <source>
        <dbReference type="Proteomes" id="UP000191342"/>
    </source>
</evidence>
<evidence type="ECO:0000313" key="11">
    <source>
        <dbReference type="EMBL" id="OQE10052.1"/>
    </source>
</evidence>
<keyword evidence="3 8" id="KW-0813">Transport</keyword>
<keyword evidence="12" id="KW-1185">Reference proteome</keyword>
<sequence length="614" mass="68230">MKNSSNSRRGNKTRSCLTSDIAPHTEFLEPISTALESAPPANYCLEPLRPGGTLISPPEVRVGVTQTNDDFFHSLSGTVPALRGLSVDAHDATNTEHRMTFLDGCRLYPKAIAWSALLSTTIVLEGYGTILLNGFLGFPVFRQTFGVPTNPNFLSDEREYGISPAWQAGLINAAYTGQILGLMLNGLLTDRFGYHRVMVGSLICLSLLLFLTVFAVNIVMLLASQVLCGLPWGIFQTLSMTYAAEVMPLALRAYLTANINNCWLVGQISATGILRGFINVTSEWSFRVPLALQWALAIPILIVVLFAPESPWWLVRHERHEQAKKSLLRLTQVRSDVHINADKTITMLHHTNEAEKYLNGSELSYLSCFKGTDFRRTEIACMVCITQSLCGAALSGYAVYFFQQAGLSTQNSFNVGLGMFGAALVGGILSWIWLRIFGRRTLYLWGLILSFIILLVIGGVGTLKESEGTSWTIGCLIISFTFIYDTTIGPVCYVLVAEIPSTRLRVKTVVLARVAYNLISLVVNIVTPRMLNPTAWNWGGLSAFLYAGTTLYCLIWAYFRLPEPKGLTYLELDILFNKKASARRFRRVQRNLESSGYFSLTQANHLDRSWWGYS</sequence>
<evidence type="ECO:0000256" key="6">
    <source>
        <dbReference type="ARBA" id="ARBA00022989"/>
    </source>
</evidence>
<organism evidence="11 12">
    <name type="scientific">Penicillium flavigenum</name>
    <dbReference type="NCBI Taxonomy" id="254877"/>
    <lineage>
        <taxon>Eukaryota</taxon>
        <taxon>Fungi</taxon>
        <taxon>Dikarya</taxon>
        <taxon>Ascomycota</taxon>
        <taxon>Pezizomycotina</taxon>
        <taxon>Eurotiomycetes</taxon>
        <taxon>Eurotiomycetidae</taxon>
        <taxon>Eurotiales</taxon>
        <taxon>Aspergillaceae</taxon>
        <taxon>Penicillium</taxon>
    </lineage>
</organism>
<feature type="transmembrane region" description="Helical" evidence="9">
    <location>
        <begin position="116"/>
        <end position="141"/>
    </location>
</feature>
<comment type="caution">
    <text evidence="11">The sequence shown here is derived from an EMBL/GenBank/DDBJ whole genome shotgun (WGS) entry which is preliminary data.</text>
</comment>
<keyword evidence="6 9" id="KW-1133">Transmembrane helix</keyword>
<evidence type="ECO:0000256" key="9">
    <source>
        <dbReference type="SAM" id="Phobius"/>
    </source>
</evidence>
<dbReference type="Pfam" id="PF00083">
    <property type="entry name" value="Sugar_tr"/>
    <property type="match status" value="1"/>
</dbReference>
<dbReference type="Gene3D" id="1.20.1250.20">
    <property type="entry name" value="MFS general substrate transporter like domains"/>
    <property type="match status" value="1"/>
</dbReference>
<dbReference type="InterPro" id="IPR020846">
    <property type="entry name" value="MFS_dom"/>
</dbReference>
<dbReference type="FunFam" id="1.20.1250.20:FF:000254">
    <property type="entry name" value="MAL31p Maltose permease"/>
    <property type="match status" value="1"/>
</dbReference>
<dbReference type="InterPro" id="IPR003663">
    <property type="entry name" value="Sugar/inositol_transpt"/>
</dbReference>
<feature type="transmembrane region" description="Helical" evidence="9">
    <location>
        <begin position="538"/>
        <end position="559"/>
    </location>
</feature>
<keyword evidence="4" id="KW-0762">Sugar transport</keyword>
<dbReference type="PANTHER" id="PTHR48022">
    <property type="entry name" value="PLASTIDIC GLUCOSE TRANSPORTER 4"/>
    <property type="match status" value="1"/>
</dbReference>
<evidence type="ECO:0000256" key="7">
    <source>
        <dbReference type="ARBA" id="ARBA00023136"/>
    </source>
</evidence>
<proteinExistence type="inferred from homology"/>
<feature type="transmembrane region" description="Helical" evidence="9">
    <location>
        <begin position="294"/>
        <end position="315"/>
    </location>
</feature>
<dbReference type="InterPro" id="IPR005828">
    <property type="entry name" value="MFS_sugar_transport-like"/>
</dbReference>
<name>A0A1V6S7L8_9EURO</name>
<feature type="transmembrane region" description="Helical" evidence="9">
    <location>
        <begin position="229"/>
        <end position="251"/>
    </location>
</feature>
<dbReference type="GO" id="GO:0005351">
    <property type="term" value="F:carbohydrate:proton symporter activity"/>
    <property type="evidence" value="ECO:0007669"/>
    <property type="project" value="TreeGrafter"/>
</dbReference>
<protein>
    <recommendedName>
        <fullName evidence="10">Major facilitator superfamily (MFS) profile domain-containing protein</fullName>
    </recommendedName>
</protein>
<dbReference type="InterPro" id="IPR036259">
    <property type="entry name" value="MFS_trans_sf"/>
</dbReference>